<dbReference type="Proteomes" id="UP000635606">
    <property type="component" value="Unassembled WGS sequence"/>
</dbReference>
<evidence type="ECO:0000313" key="3">
    <source>
        <dbReference type="EMBL" id="GIJ71107.1"/>
    </source>
</evidence>
<organism evidence="3 4">
    <name type="scientific">Virgisporangium ochraceum</name>
    <dbReference type="NCBI Taxonomy" id="65505"/>
    <lineage>
        <taxon>Bacteria</taxon>
        <taxon>Bacillati</taxon>
        <taxon>Actinomycetota</taxon>
        <taxon>Actinomycetes</taxon>
        <taxon>Micromonosporales</taxon>
        <taxon>Micromonosporaceae</taxon>
        <taxon>Virgisporangium</taxon>
    </lineage>
</organism>
<dbReference type="EMBL" id="BOPH01000085">
    <property type="protein sequence ID" value="GIJ71107.1"/>
    <property type="molecule type" value="Genomic_DNA"/>
</dbReference>
<accession>A0A8J3ZYC2</accession>
<proteinExistence type="predicted"/>
<protein>
    <submittedName>
        <fullName evidence="3">Uncharacterized protein</fullName>
    </submittedName>
</protein>
<dbReference type="RefSeq" id="WP_203930998.1">
    <property type="nucleotide sequence ID" value="NZ_BOPH01000085.1"/>
</dbReference>
<reference evidence="3" key="1">
    <citation type="submission" date="2021-01" db="EMBL/GenBank/DDBJ databases">
        <title>Whole genome shotgun sequence of Virgisporangium ochraceum NBRC 16418.</title>
        <authorList>
            <person name="Komaki H."/>
            <person name="Tamura T."/>
        </authorList>
    </citation>
    <scope>NUCLEOTIDE SEQUENCE</scope>
    <source>
        <strain evidence="3">NBRC 16418</strain>
    </source>
</reference>
<gene>
    <name evidence="3" type="ORF">Voc01_060240</name>
</gene>
<name>A0A8J3ZYC2_9ACTN</name>
<dbReference type="AlphaFoldDB" id="A0A8J3ZYC2"/>
<feature type="region of interest" description="Disordered" evidence="1">
    <location>
        <begin position="63"/>
        <end position="84"/>
    </location>
</feature>
<keyword evidence="2" id="KW-1133">Transmembrane helix</keyword>
<sequence>MTEERTAGVLRVLEAELPPSTVDIDRAMRAGRRRERTRRGLAAGVLAGVAGLAAAGVVTVTGDSAAPPPPVDRPAAGGSSARTCAAEPLPGTAIEARAISPNGRFVAGAHEATSRPVVWTDGPPADLTVPAGVTATPHAVNDSGVVVGLARRGELTRPFAIRAGGFAELALPSGASGGVAQGVGADGTAVGEAWWPDGDSKAVRWSASGEVTVLASTTRWAAAYAVGDDGTVYGTLDDGATPYAWGTGGAGRALPTPAGSTKGKVFGVAGDYAYGHVGTLEATRKSGDKQGGGGEPRWVRWQLSTGAVVEVTGLSASGVDATGAVAGSAQRDGHRYPARWRDGTIAELPGTTGGVVATSRDGTRLAGLTDGGVPTVWRC</sequence>
<feature type="transmembrane region" description="Helical" evidence="2">
    <location>
        <begin position="41"/>
        <end position="60"/>
    </location>
</feature>
<keyword evidence="2" id="KW-0472">Membrane</keyword>
<comment type="caution">
    <text evidence="3">The sequence shown here is derived from an EMBL/GenBank/DDBJ whole genome shotgun (WGS) entry which is preliminary data.</text>
</comment>
<keyword evidence="4" id="KW-1185">Reference proteome</keyword>
<keyword evidence="2" id="KW-0812">Transmembrane</keyword>
<evidence type="ECO:0000256" key="1">
    <source>
        <dbReference type="SAM" id="MobiDB-lite"/>
    </source>
</evidence>
<evidence type="ECO:0000256" key="2">
    <source>
        <dbReference type="SAM" id="Phobius"/>
    </source>
</evidence>
<evidence type="ECO:0000313" key="4">
    <source>
        <dbReference type="Proteomes" id="UP000635606"/>
    </source>
</evidence>